<evidence type="ECO:0000313" key="3">
    <source>
        <dbReference type="Proteomes" id="UP000219167"/>
    </source>
</evidence>
<feature type="region of interest" description="Disordered" evidence="1">
    <location>
        <begin position="256"/>
        <end position="283"/>
    </location>
</feature>
<organism evidence="2 3">
    <name type="scientific">Rhizobium subbaraonis</name>
    <dbReference type="NCBI Taxonomy" id="908946"/>
    <lineage>
        <taxon>Bacteria</taxon>
        <taxon>Pseudomonadati</taxon>
        <taxon>Pseudomonadota</taxon>
        <taxon>Alphaproteobacteria</taxon>
        <taxon>Hyphomicrobiales</taxon>
        <taxon>Rhizobiaceae</taxon>
        <taxon>Rhizobium/Agrobacterium group</taxon>
        <taxon>Rhizobium</taxon>
    </lineage>
</organism>
<evidence type="ECO:0000313" key="2">
    <source>
        <dbReference type="EMBL" id="SOC41319.1"/>
    </source>
</evidence>
<dbReference type="Proteomes" id="UP000219167">
    <property type="component" value="Unassembled WGS sequence"/>
</dbReference>
<feature type="compositionally biased region" description="Basic and acidic residues" evidence="1">
    <location>
        <begin position="22"/>
        <end position="44"/>
    </location>
</feature>
<name>A0A285UHI3_9HYPH</name>
<feature type="compositionally biased region" description="Basic and acidic residues" evidence="1">
    <location>
        <begin position="260"/>
        <end position="283"/>
    </location>
</feature>
<feature type="region of interest" description="Disordered" evidence="1">
    <location>
        <begin position="22"/>
        <end position="53"/>
    </location>
</feature>
<keyword evidence="3" id="KW-1185">Reference proteome</keyword>
<dbReference type="EMBL" id="OBQD01000008">
    <property type="protein sequence ID" value="SOC41319.1"/>
    <property type="molecule type" value="Genomic_DNA"/>
</dbReference>
<protein>
    <submittedName>
        <fullName evidence="2">Uncharacterized protein</fullName>
    </submittedName>
</protein>
<proteinExistence type="predicted"/>
<dbReference type="OrthoDB" id="8418607at2"/>
<dbReference type="RefSeq" id="WP_097140332.1">
    <property type="nucleotide sequence ID" value="NZ_OBQD01000008.1"/>
</dbReference>
<gene>
    <name evidence="2" type="ORF">SAMN05892877_108196</name>
</gene>
<sequence length="413" mass="43801">MIPPLSQSTGLLVSDQLSKMIEEMEARHKEADDKAKGKDRKDETFGVTSDPPKAAANEKINAYFFGSLKGEPDPLATLISRFSSALGITQGKDETSFSFAQRLSDAVSMLGFAKTGSGGEAAVLTLKSLGVSEAEVIDVMQGNSTSKTAPNAVLAARIASQAGLTGEEEDFGARIAETLTARRAALPKSVAALEETTGLKKLGLTASDMIAAIANPWSDAGQRVKDALAEQAESESGMSRDMRKVIQRLEDVADPSTLAELKRGDNGYDPSRVEDAETRAEREETIQDLENAEKLEDVRDMQAALGEHIAERDEDDAGGPASATDAGLELIQVLAALPDAPDAGNDQADPDNTDLDDRAVDERLSAGVAGAGSKAKEEVEDALAVKRLADAERDLFLPVDDIGIYELLRRKAA</sequence>
<dbReference type="AlphaFoldDB" id="A0A285UHI3"/>
<reference evidence="2 3" key="1">
    <citation type="submission" date="2017-08" db="EMBL/GenBank/DDBJ databases">
        <authorList>
            <person name="de Groot N.N."/>
        </authorList>
    </citation>
    <scope>NUCLEOTIDE SEQUENCE [LARGE SCALE GENOMIC DNA]</scope>
    <source>
        <strain evidence="2 3">JC85</strain>
    </source>
</reference>
<evidence type="ECO:0000256" key="1">
    <source>
        <dbReference type="SAM" id="MobiDB-lite"/>
    </source>
</evidence>
<accession>A0A285UHI3</accession>